<dbReference type="Proteomes" id="UP000797356">
    <property type="component" value="Chromosome 10"/>
</dbReference>
<feature type="coiled-coil region" evidence="1">
    <location>
        <begin position="347"/>
        <end position="409"/>
    </location>
</feature>
<feature type="chain" id="PRO_5035440038" evidence="3">
    <location>
        <begin position="23"/>
        <end position="1099"/>
    </location>
</feature>
<dbReference type="Pfam" id="PF10358">
    <property type="entry name" value="NT-C2"/>
    <property type="match status" value="1"/>
</dbReference>
<name>A0A8K0ILW6_COCNU</name>
<accession>A0A8K0ILW6</accession>
<feature type="coiled-coil region" evidence="1">
    <location>
        <begin position="557"/>
        <end position="673"/>
    </location>
</feature>
<organism evidence="5 6">
    <name type="scientific">Cocos nucifera</name>
    <name type="common">Coconut palm</name>
    <dbReference type="NCBI Taxonomy" id="13894"/>
    <lineage>
        <taxon>Eukaryota</taxon>
        <taxon>Viridiplantae</taxon>
        <taxon>Streptophyta</taxon>
        <taxon>Embryophyta</taxon>
        <taxon>Tracheophyta</taxon>
        <taxon>Spermatophyta</taxon>
        <taxon>Magnoliopsida</taxon>
        <taxon>Liliopsida</taxon>
        <taxon>Arecaceae</taxon>
        <taxon>Arecoideae</taxon>
        <taxon>Cocoseae</taxon>
        <taxon>Attaleinae</taxon>
        <taxon>Cocos</taxon>
    </lineage>
</organism>
<dbReference type="AlphaFoldDB" id="A0A8K0ILW6"/>
<gene>
    <name evidence="5" type="ORF">COCNU_10G008050</name>
</gene>
<dbReference type="InterPro" id="IPR019448">
    <property type="entry name" value="NT-C2"/>
</dbReference>
<dbReference type="PANTHER" id="PTHR34452:SF7">
    <property type="entry name" value="MYOSIN HEAVY CHAIN-RELATED PROTEIN"/>
    <property type="match status" value="1"/>
</dbReference>
<feature type="region of interest" description="Disordered" evidence="2">
    <location>
        <begin position="227"/>
        <end position="254"/>
    </location>
</feature>
<comment type="caution">
    <text evidence="5">The sequence shown here is derived from an EMBL/GenBank/DDBJ whole genome shotgun (WGS) entry which is preliminary data.</text>
</comment>
<evidence type="ECO:0000313" key="5">
    <source>
        <dbReference type="EMBL" id="KAG1362586.1"/>
    </source>
</evidence>
<feature type="compositionally biased region" description="Basic and acidic residues" evidence="2">
    <location>
        <begin position="334"/>
        <end position="347"/>
    </location>
</feature>
<feature type="domain" description="C2 NT-type" evidence="4">
    <location>
        <begin position="1"/>
        <end position="180"/>
    </location>
</feature>
<feature type="coiled-coil region" evidence="1">
    <location>
        <begin position="434"/>
        <end position="482"/>
    </location>
</feature>
<evidence type="ECO:0000256" key="2">
    <source>
        <dbReference type="SAM" id="MobiDB-lite"/>
    </source>
</evidence>
<evidence type="ECO:0000256" key="1">
    <source>
        <dbReference type="SAM" id="Coils"/>
    </source>
</evidence>
<feature type="coiled-coil region" evidence="1">
    <location>
        <begin position="902"/>
        <end position="929"/>
    </location>
</feature>
<keyword evidence="1" id="KW-0175">Coiled coil</keyword>
<proteinExistence type="predicted"/>
<dbReference type="PANTHER" id="PTHR34452">
    <property type="entry name" value="MYOSIN HEAVY CHAIN-RELATED PROTEIN"/>
    <property type="match status" value="1"/>
</dbReference>
<sequence>MESPIGWVILIILHFLIWDVEDQHQVSSFQKLSERSNPTSIQATATLAFSRPHWPSQQAALFFTVPRAGWEMIMVTLVPVDTGRPTAKSEKVAVIDGTCRWANPIYETVILVRDPRTGRINEKVYRFLVSTTGSTKAEVLGEVTINIAEYAEVFKPSSVSLPLKASNIGAILHVTVHRLQGDGKGSESGDTAVGQHQKTLLSQLSKCDEEEVTNAIDGTKGIKSVEDTSIINNRGQQKFSSSRNLPLPDDSNDNLRKSHSFVAISTSDSDTSSVYTPKENGFSHNNIHQDSPGLLSLLSNGATPQKLMTSSTDWSGTSAPDGSSDGSTNSSEDTGLKERLQDPDETLEKLRNDIVSLTRKAEISEMELQTLRKQIVKDSRRGQDLSREISSLKEERDALRIQCQELKLSQKIANDDKNFINKLQPDGEDPCSMLEEIKQELNHEKNMNAHLHLQLQKTQEANSELLLAVRDLDELLEQQNREISSGKCGKVDLKEEINGHFQKLEFGNRFSYLQNPEHRQGIHKKTSEHDGEEQYALDALVKEGDDTKVAFSLEKTIIDLNSEVELFKKDREDLEMQMEQLALEYEILKQENHDISSKLEQTQLREQLRMQFECSAHLATINDLEAHVESLEKELQNQAEAFEADIETLTLAKAEKEKRAIKAEEALRKMRWNTASTAERLQVEFRRLSEQMASTFHANEKLVMQRLNEARELRLQKSHIEELLKRTNEELVLVKGQYCVKMQQLLSLIGFKSKETDRLHLELKDKNDELEKQKKYDEARTKAYSEEMLLLRAEIEKLKREKNLLTEQMEQKENLVARMEQLKTSTKVNEKLLQNKNLEGDVLVREITSLKEEVNNSVAELNELRQVKDEKETMIGMMKSEIETLKAHISDLNVPLTEDLEKVNLMKQVSDLRSDLQKKEDMITSMERTLQDSNVAANANGDLSNKQTGNEPEDEKVIPANIESFNIAQVQKGKHYSKNLKSVSTNNVKNNEHHDQYPRIGDEICMHEINGASKEPVRSNNGANSEIEGSFVSCTCDRHKIAETLSEIAALRKRNQLMEAELKEMQERYSEISLKFAEVEGERQQLVKTIRTLKNALKN</sequence>
<reference evidence="5" key="2">
    <citation type="submission" date="2019-07" db="EMBL/GenBank/DDBJ databases">
        <authorList>
            <person name="Yang Y."/>
            <person name="Bocs S."/>
            <person name="Baudouin L."/>
        </authorList>
    </citation>
    <scope>NUCLEOTIDE SEQUENCE</scope>
    <source>
        <tissue evidence="5">Spear leaf of Hainan Tall coconut</tissue>
    </source>
</reference>
<feature type="compositionally biased region" description="Polar residues" evidence="2">
    <location>
        <begin position="305"/>
        <end position="333"/>
    </location>
</feature>
<feature type="coiled-coil region" evidence="1">
    <location>
        <begin position="1041"/>
        <end position="1096"/>
    </location>
</feature>
<feature type="coiled-coil region" evidence="1">
    <location>
        <begin position="710"/>
        <end position="867"/>
    </location>
</feature>
<dbReference type="PROSITE" id="PS51840">
    <property type="entry name" value="C2_NT"/>
    <property type="match status" value="1"/>
</dbReference>
<feature type="compositionally biased region" description="Polar residues" evidence="2">
    <location>
        <begin position="227"/>
        <end position="244"/>
    </location>
</feature>
<keyword evidence="6" id="KW-1185">Reference proteome</keyword>
<feature type="region of interest" description="Disordered" evidence="2">
    <location>
        <begin position="266"/>
        <end position="288"/>
    </location>
</feature>
<reference evidence="5" key="1">
    <citation type="journal article" date="2017" name="Gigascience">
        <title>The genome draft of coconut (Cocos nucifera).</title>
        <authorList>
            <person name="Xiao Y."/>
            <person name="Xu P."/>
            <person name="Fan H."/>
            <person name="Baudouin L."/>
            <person name="Xia W."/>
            <person name="Bocs S."/>
            <person name="Xu J."/>
            <person name="Li Q."/>
            <person name="Guo A."/>
            <person name="Zhou L."/>
            <person name="Li J."/>
            <person name="Wu Y."/>
            <person name="Ma Z."/>
            <person name="Armero A."/>
            <person name="Issali A.E."/>
            <person name="Liu N."/>
            <person name="Peng M."/>
            <person name="Yang Y."/>
        </authorList>
    </citation>
    <scope>NUCLEOTIDE SEQUENCE</scope>
    <source>
        <tissue evidence="5">Spear leaf of Hainan Tall coconut</tissue>
    </source>
</reference>
<evidence type="ECO:0000256" key="3">
    <source>
        <dbReference type="SAM" id="SignalP"/>
    </source>
</evidence>
<dbReference type="EMBL" id="CM017881">
    <property type="protein sequence ID" value="KAG1362586.1"/>
    <property type="molecule type" value="Genomic_DNA"/>
</dbReference>
<evidence type="ECO:0000259" key="4">
    <source>
        <dbReference type="PROSITE" id="PS51840"/>
    </source>
</evidence>
<evidence type="ECO:0000313" key="6">
    <source>
        <dbReference type="Proteomes" id="UP000797356"/>
    </source>
</evidence>
<dbReference type="OrthoDB" id="765176at2759"/>
<feature type="region of interest" description="Disordered" evidence="2">
    <location>
        <begin position="305"/>
        <end position="347"/>
    </location>
</feature>
<protein>
    <submittedName>
        <fullName evidence="5">Trichohyalin</fullName>
    </submittedName>
</protein>
<keyword evidence="3" id="KW-0732">Signal</keyword>
<feature type="signal peptide" evidence="3">
    <location>
        <begin position="1"/>
        <end position="22"/>
    </location>
</feature>